<dbReference type="RefSeq" id="XP_048129380.1">
    <property type="nucleotide sequence ID" value="XM_048273423.1"/>
</dbReference>
<dbReference type="SMART" id="SM00356">
    <property type="entry name" value="ZnF_C3H1"/>
    <property type="match status" value="2"/>
</dbReference>
<dbReference type="Proteomes" id="UP000827889">
    <property type="component" value="Chromosome 2"/>
</dbReference>
<evidence type="ECO:0000256" key="6">
    <source>
        <dbReference type="SAM" id="MobiDB-lite"/>
    </source>
</evidence>
<feature type="domain" description="C3H1-type" evidence="7">
    <location>
        <begin position="271"/>
        <end position="299"/>
    </location>
</feature>
<feature type="compositionally biased region" description="Polar residues" evidence="6">
    <location>
        <begin position="1"/>
        <end position="10"/>
    </location>
</feature>
<feature type="region of interest" description="Disordered" evidence="6">
    <location>
        <begin position="326"/>
        <end position="416"/>
    </location>
</feature>
<evidence type="ECO:0000313" key="9">
    <source>
        <dbReference type="RefSeq" id="XP_048129380.1"/>
    </source>
</evidence>
<feature type="compositionally biased region" description="Acidic residues" evidence="6">
    <location>
        <begin position="332"/>
        <end position="341"/>
    </location>
</feature>
<dbReference type="SUPFAM" id="SSF90229">
    <property type="entry name" value="CCCH zinc finger"/>
    <property type="match status" value="1"/>
</dbReference>
<accession>A0ABM3GYG7</accession>
<evidence type="ECO:0000313" key="10">
    <source>
        <dbReference type="RefSeq" id="XP_048129381.1"/>
    </source>
</evidence>
<evidence type="ECO:0000313" key="8">
    <source>
        <dbReference type="Proteomes" id="UP000827889"/>
    </source>
</evidence>
<gene>
    <name evidence="9 10" type="primary">LOC115738843</name>
</gene>
<name>A0ABM3GYG7_9MYRT</name>
<keyword evidence="2 4" id="KW-0863">Zinc-finger</keyword>
<feature type="compositionally biased region" description="Polar residues" evidence="6">
    <location>
        <begin position="522"/>
        <end position="531"/>
    </location>
</feature>
<feature type="region of interest" description="Disordered" evidence="6">
    <location>
        <begin position="1"/>
        <end position="40"/>
    </location>
</feature>
<feature type="zinc finger region" description="C3H1-type" evidence="4">
    <location>
        <begin position="271"/>
        <end position="299"/>
    </location>
</feature>
<feature type="region of interest" description="Disordered" evidence="6">
    <location>
        <begin position="496"/>
        <end position="540"/>
    </location>
</feature>
<feature type="compositionally biased region" description="Polar residues" evidence="6">
    <location>
        <begin position="221"/>
        <end position="232"/>
    </location>
</feature>
<dbReference type="Pfam" id="PF00642">
    <property type="entry name" value="zf-CCCH"/>
    <property type="match status" value="1"/>
</dbReference>
<dbReference type="InterPro" id="IPR000571">
    <property type="entry name" value="Znf_CCCH"/>
</dbReference>
<dbReference type="PANTHER" id="PTHR36332">
    <property type="entry name" value="STRESS RESPONSE PROTEIN"/>
    <property type="match status" value="1"/>
</dbReference>
<keyword evidence="3 4" id="KW-0862">Zinc</keyword>
<protein>
    <submittedName>
        <fullName evidence="9 10">Zinc finger CCCH domain-containing protein 14</fullName>
    </submittedName>
</protein>
<reference evidence="8 9" key="1">
    <citation type="submission" date="2025-05" db="UniProtKB">
        <authorList>
            <consortium name="RefSeq"/>
        </authorList>
    </citation>
    <scope>NUCLEOTIDE SEQUENCE [LARGE SCALE GENOMIC DNA]</scope>
    <source>
        <tissue evidence="9 10">Leaf</tissue>
    </source>
</reference>
<keyword evidence="1 4" id="KW-0479">Metal-binding</keyword>
<proteinExistence type="predicted"/>
<feature type="region of interest" description="Disordered" evidence="6">
    <location>
        <begin position="219"/>
        <end position="241"/>
    </location>
</feature>
<feature type="coiled-coil region" evidence="5">
    <location>
        <begin position="106"/>
        <end position="150"/>
    </location>
</feature>
<evidence type="ECO:0000256" key="3">
    <source>
        <dbReference type="ARBA" id="ARBA00022833"/>
    </source>
</evidence>
<dbReference type="GeneID" id="115738843"/>
<feature type="compositionally biased region" description="Basic and acidic residues" evidence="6">
    <location>
        <begin position="398"/>
        <end position="416"/>
    </location>
</feature>
<organism evidence="8 10">
    <name type="scientific">Rhodamnia argentea</name>
    <dbReference type="NCBI Taxonomy" id="178133"/>
    <lineage>
        <taxon>Eukaryota</taxon>
        <taxon>Viridiplantae</taxon>
        <taxon>Streptophyta</taxon>
        <taxon>Embryophyta</taxon>
        <taxon>Tracheophyta</taxon>
        <taxon>Spermatophyta</taxon>
        <taxon>Magnoliopsida</taxon>
        <taxon>eudicotyledons</taxon>
        <taxon>Gunneridae</taxon>
        <taxon>Pentapetalae</taxon>
        <taxon>rosids</taxon>
        <taxon>malvids</taxon>
        <taxon>Myrtales</taxon>
        <taxon>Myrtaceae</taxon>
        <taxon>Myrtoideae</taxon>
        <taxon>Myrteae</taxon>
        <taxon>Australasian group</taxon>
        <taxon>Rhodamnia</taxon>
    </lineage>
</organism>
<dbReference type="PANTHER" id="PTHR36332:SF1">
    <property type="entry name" value="STRESS RESPONSE PROTEIN"/>
    <property type="match status" value="1"/>
</dbReference>
<evidence type="ECO:0000256" key="1">
    <source>
        <dbReference type="ARBA" id="ARBA00022723"/>
    </source>
</evidence>
<dbReference type="PROSITE" id="PS50103">
    <property type="entry name" value="ZF_C3H1"/>
    <property type="match status" value="1"/>
</dbReference>
<dbReference type="InterPro" id="IPR036855">
    <property type="entry name" value="Znf_CCCH_sf"/>
</dbReference>
<evidence type="ECO:0000256" key="5">
    <source>
        <dbReference type="SAM" id="Coils"/>
    </source>
</evidence>
<evidence type="ECO:0000256" key="4">
    <source>
        <dbReference type="PROSITE-ProRule" id="PRU00723"/>
    </source>
</evidence>
<feature type="compositionally biased region" description="Basic residues" evidence="6">
    <location>
        <begin position="500"/>
        <end position="516"/>
    </location>
</feature>
<keyword evidence="5" id="KW-0175">Coiled coil</keyword>
<evidence type="ECO:0000256" key="2">
    <source>
        <dbReference type="ARBA" id="ARBA00022771"/>
    </source>
</evidence>
<evidence type="ECO:0000259" key="7">
    <source>
        <dbReference type="PROSITE" id="PS50103"/>
    </source>
</evidence>
<feature type="compositionally biased region" description="Low complexity" evidence="6">
    <location>
        <begin position="11"/>
        <end position="24"/>
    </location>
</feature>
<feature type="compositionally biased region" description="Pro residues" evidence="6">
    <location>
        <begin position="25"/>
        <end position="34"/>
    </location>
</feature>
<sequence length="540" mass="59850">MEKDASPQSDPTITTSSTSQEQQPPHAPNSPPPAQFSSSPLNQQFAANFSALYHSIFPPKSPHSSSTLIPPSLCSSASSDNNQNATARSTIAIEHRLNQARLVLEYQQLRDHYDLCRAHLNDLTEEIDSLRRENARLRLANSELVKLLNLPSQGTLQSCFRRLGLSDANATGSDFSSDDVCSYSPTSVMDQSGYETSNPERVWLPKSISVRSSGYLKVNQPAASNSRSSRPVSQLRLPKAQEPAKVQQRVYVPGGKKEQEALEFEVFSQGMFKTELCNKWQETGACPYGDHCQFAHGISELRPVIRHPRYKTEVCRMVLAGDMCPYGHRNEEEGDDDDVGEAEVKVDPESPSSSSGYESEDSSVNEVGVDSSGLSVNEEDDESGTRLPLINDSQLSLKGREGSTEPKGEDVDEKDPIPDDALDYILCSKSVFKCRICPRVVCLKEETLKTHLKSKKHARSEKLLKEGRLKAMLNSDGEIEHQETAAEMHARVVALAQNVGRRKNRGRQRQRSRKKKMVDDSNPGNAGQPTKSPAKKQRKK</sequence>
<dbReference type="Gene3D" id="4.10.1000.10">
    <property type="entry name" value="Zinc finger, CCCH-type"/>
    <property type="match status" value="1"/>
</dbReference>
<dbReference type="RefSeq" id="XP_048129381.1">
    <property type="nucleotide sequence ID" value="XM_048273424.1"/>
</dbReference>
<keyword evidence="8" id="KW-1185">Reference proteome</keyword>